<dbReference type="OrthoDB" id="1705620at2"/>
<dbReference type="GO" id="GO:0006935">
    <property type="term" value="P:chemotaxis"/>
    <property type="evidence" value="ECO:0007669"/>
    <property type="project" value="UniProtKB-KW"/>
</dbReference>
<comment type="similarity">
    <text evidence="8">Belongs to the methyl-accepting chemotaxis (MCP) protein family.</text>
</comment>
<dbReference type="InterPro" id="IPR004089">
    <property type="entry name" value="MCPsignal_dom"/>
</dbReference>
<dbReference type="SUPFAM" id="SSF58104">
    <property type="entry name" value="Methyl-accepting chemotaxis protein (MCP) signaling domain"/>
    <property type="match status" value="1"/>
</dbReference>
<dbReference type="AlphaFoldDB" id="A0A1S1VAT3"/>
<gene>
    <name evidence="13" type="primary">mcpC_1</name>
    <name evidence="13" type="ORF">EUAN_02110</name>
</gene>
<comment type="caution">
    <text evidence="13">The sequence shown here is derived from an EMBL/GenBank/DDBJ whole genome shotgun (WGS) entry which is preliminary data.</text>
</comment>
<dbReference type="Gene3D" id="6.10.340.10">
    <property type="match status" value="1"/>
</dbReference>
<evidence type="ECO:0000256" key="9">
    <source>
        <dbReference type="PROSITE-ProRule" id="PRU00284"/>
    </source>
</evidence>
<name>A0A1S1VAT3_9FIRM</name>
<evidence type="ECO:0000313" key="14">
    <source>
        <dbReference type="Proteomes" id="UP000180254"/>
    </source>
</evidence>
<feature type="domain" description="HAMP" evidence="12">
    <location>
        <begin position="313"/>
        <end position="365"/>
    </location>
</feature>
<proteinExistence type="inferred from homology"/>
<dbReference type="GO" id="GO:0004888">
    <property type="term" value="F:transmembrane signaling receptor activity"/>
    <property type="evidence" value="ECO:0007669"/>
    <property type="project" value="InterPro"/>
</dbReference>
<dbReference type="Proteomes" id="UP000180254">
    <property type="component" value="Unassembled WGS sequence"/>
</dbReference>
<dbReference type="SMART" id="SM00304">
    <property type="entry name" value="HAMP"/>
    <property type="match status" value="1"/>
</dbReference>
<dbReference type="Gene3D" id="3.30.450.20">
    <property type="entry name" value="PAS domain"/>
    <property type="match status" value="2"/>
</dbReference>
<evidence type="ECO:0000256" key="2">
    <source>
        <dbReference type="ARBA" id="ARBA00022475"/>
    </source>
</evidence>
<keyword evidence="7 9" id="KW-0807">Transducer</keyword>
<dbReference type="CDD" id="cd06225">
    <property type="entry name" value="HAMP"/>
    <property type="match status" value="1"/>
</dbReference>
<dbReference type="CDD" id="cd18773">
    <property type="entry name" value="PDC1_HK_sensor"/>
    <property type="match status" value="1"/>
</dbReference>
<keyword evidence="3" id="KW-0145">Chemotaxis</keyword>
<dbReference type="PROSITE" id="PS50111">
    <property type="entry name" value="CHEMOTAXIS_TRANSDUC_2"/>
    <property type="match status" value="1"/>
</dbReference>
<keyword evidence="6 10" id="KW-0472">Membrane</keyword>
<dbReference type="Pfam" id="PF02743">
    <property type="entry name" value="dCache_1"/>
    <property type="match status" value="1"/>
</dbReference>
<evidence type="ECO:0000259" key="12">
    <source>
        <dbReference type="PROSITE" id="PS50885"/>
    </source>
</evidence>
<dbReference type="RefSeq" id="WP_071060759.1">
    <property type="nucleotide sequence ID" value="NZ_MKIE01000001.1"/>
</dbReference>
<dbReference type="EMBL" id="MKIE01000001">
    <property type="protein sequence ID" value="OHW63347.1"/>
    <property type="molecule type" value="Genomic_DNA"/>
</dbReference>
<evidence type="ECO:0000256" key="7">
    <source>
        <dbReference type="ARBA" id="ARBA00023224"/>
    </source>
</evidence>
<dbReference type="InterPro" id="IPR029151">
    <property type="entry name" value="Sensor-like_sf"/>
</dbReference>
<dbReference type="PRINTS" id="PR00260">
    <property type="entry name" value="CHEMTRNSDUCR"/>
</dbReference>
<evidence type="ECO:0000256" key="1">
    <source>
        <dbReference type="ARBA" id="ARBA00004651"/>
    </source>
</evidence>
<evidence type="ECO:0000256" key="5">
    <source>
        <dbReference type="ARBA" id="ARBA00022989"/>
    </source>
</evidence>
<dbReference type="InterPro" id="IPR004090">
    <property type="entry name" value="Chemotax_Me-accpt_rcpt"/>
</dbReference>
<evidence type="ECO:0000256" key="3">
    <source>
        <dbReference type="ARBA" id="ARBA00022500"/>
    </source>
</evidence>
<organism evidence="13 14">
    <name type="scientific">Andreesenia angusta</name>
    <dbReference type="NCBI Taxonomy" id="39480"/>
    <lineage>
        <taxon>Bacteria</taxon>
        <taxon>Bacillati</taxon>
        <taxon>Bacillota</taxon>
        <taxon>Tissierellia</taxon>
        <taxon>Tissierellales</taxon>
        <taxon>Gottschalkiaceae</taxon>
        <taxon>Andreesenia</taxon>
    </lineage>
</organism>
<dbReference type="Gene3D" id="1.10.287.950">
    <property type="entry name" value="Methyl-accepting chemotaxis protein"/>
    <property type="match status" value="1"/>
</dbReference>
<evidence type="ECO:0000313" key="13">
    <source>
        <dbReference type="EMBL" id="OHW63347.1"/>
    </source>
</evidence>
<evidence type="ECO:0000256" key="10">
    <source>
        <dbReference type="SAM" id="Phobius"/>
    </source>
</evidence>
<dbReference type="PANTHER" id="PTHR32089:SF112">
    <property type="entry name" value="LYSOZYME-LIKE PROTEIN-RELATED"/>
    <property type="match status" value="1"/>
</dbReference>
<keyword evidence="14" id="KW-1185">Reference proteome</keyword>
<feature type="transmembrane region" description="Helical" evidence="10">
    <location>
        <begin position="12"/>
        <end position="32"/>
    </location>
</feature>
<dbReference type="PROSITE" id="PS50885">
    <property type="entry name" value="HAMP"/>
    <property type="match status" value="1"/>
</dbReference>
<dbReference type="Pfam" id="PF00015">
    <property type="entry name" value="MCPsignal"/>
    <property type="match status" value="1"/>
</dbReference>
<evidence type="ECO:0000259" key="11">
    <source>
        <dbReference type="PROSITE" id="PS50111"/>
    </source>
</evidence>
<accession>A0A1S1VAT3</accession>
<protein>
    <submittedName>
        <fullName evidence="13">Methyl-accepting chemotaxis protein McpC</fullName>
    </submittedName>
</protein>
<evidence type="ECO:0000256" key="6">
    <source>
        <dbReference type="ARBA" id="ARBA00023136"/>
    </source>
</evidence>
<dbReference type="PANTHER" id="PTHR32089">
    <property type="entry name" value="METHYL-ACCEPTING CHEMOTAXIS PROTEIN MCPB"/>
    <property type="match status" value="1"/>
</dbReference>
<dbReference type="GO" id="GO:0005886">
    <property type="term" value="C:plasma membrane"/>
    <property type="evidence" value="ECO:0007669"/>
    <property type="project" value="UniProtKB-SubCell"/>
</dbReference>
<keyword evidence="4 10" id="KW-0812">Transmembrane</keyword>
<dbReference type="Pfam" id="PF00672">
    <property type="entry name" value="HAMP"/>
    <property type="match status" value="1"/>
</dbReference>
<dbReference type="STRING" id="39480.EUAN_02110"/>
<keyword evidence="2" id="KW-1003">Cell membrane</keyword>
<dbReference type="InterPro" id="IPR003660">
    <property type="entry name" value="HAMP_dom"/>
</dbReference>
<dbReference type="SMART" id="SM00283">
    <property type="entry name" value="MA"/>
    <property type="match status" value="1"/>
</dbReference>
<dbReference type="GO" id="GO:0007165">
    <property type="term" value="P:signal transduction"/>
    <property type="evidence" value="ECO:0007669"/>
    <property type="project" value="UniProtKB-KW"/>
</dbReference>
<feature type="domain" description="Methyl-accepting transducer" evidence="11">
    <location>
        <begin position="384"/>
        <end position="641"/>
    </location>
</feature>
<evidence type="ECO:0000256" key="8">
    <source>
        <dbReference type="ARBA" id="ARBA00029447"/>
    </source>
</evidence>
<sequence>MRKVKLNIGAKVIAITLVLIIIPMILLGVGTYNISHKIMDEQYESLGKAIGSEVTTIVDRHVEEIERNMNNLSTIPALANVLEDPKQAENIYDIFGRMLESYDIQNLYFATSKGDLYLSSIVEGVNTGTVSVEGIAEKEWYKSAVESEDMAWSDAYEDEATGDLVVTVSKSIVRDGAVLGVVGMDISLKTINEIVVSAGASGEVYPIIVDGEGTIIAEQNTDAIGNKFEAANELEDMDTEVKTLKYKFEDKKSGTVQNQLIILKNVDKINWKVATILSTDPITEAKNSIVKTTLTIGLIAGLVATVISVIFGKSISRSIRKVVDILKKMESGDLTERLDIKSEDEFGEVRDIFNSTVESLRNLVGNIKEASHSVGEQSGNLAALSEEVNASSLEISSTSEEIAKGASEQAMDAERGANIVEQLSSQLLELEDISREMQGLVEGMRETNAESTEVIGELQSKTEVNNESTDKVEEEIMRLDEKISSISDILATINDIAEQTNLLALNASIEAARAGEHGKGFAVVADEIRKLAQDSKGSSDSIRSIIDSVQSESRHTVEVVKGVKAVNGEQTEAVFKVGEAFKAIEDLLQDVAEKISVIGKHSGKMNESRADIVNVINNISAVCEETAASSEEVTASIQQQTAATEDVADSATSLNELSNKLNYEIGKFKI</sequence>
<evidence type="ECO:0000256" key="4">
    <source>
        <dbReference type="ARBA" id="ARBA00022692"/>
    </source>
</evidence>
<reference evidence="13 14" key="1">
    <citation type="submission" date="2016-09" db="EMBL/GenBank/DDBJ databases">
        <title>Genome sequence of Eubacterium angustum.</title>
        <authorList>
            <person name="Poehlein A."/>
            <person name="Daniel R."/>
        </authorList>
    </citation>
    <scope>NUCLEOTIDE SEQUENCE [LARGE SCALE GENOMIC DNA]</scope>
    <source>
        <strain evidence="13 14">DSM 1989</strain>
    </source>
</reference>
<keyword evidence="5 10" id="KW-1133">Transmembrane helix</keyword>
<comment type="subcellular location">
    <subcellularLocation>
        <location evidence="1">Cell membrane</location>
        <topology evidence="1">Multi-pass membrane protein</topology>
    </subcellularLocation>
</comment>
<dbReference type="SUPFAM" id="SSF103190">
    <property type="entry name" value="Sensory domain-like"/>
    <property type="match status" value="1"/>
</dbReference>
<dbReference type="InterPro" id="IPR033479">
    <property type="entry name" value="dCache_1"/>
</dbReference>